<gene>
    <name evidence="1" type="ORF">NPIL_11081</name>
</gene>
<sequence length="112" mass="12595">MDCFPSATQSDTASVHIPDEVIATLGLLTPLIPDQCLQLIQFVNPSSYDFISSTMFKILNDSEPEKPISETRNKNLLMLDHILQGCVLNMKLDALKLNLTKEIVQVNQFKLF</sequence>
<name>A0A8X6T073_NEPPI</name>
<evidence type="ECO:0000313" key="1">
    <source>
        <dbReference type="EMBL" id="GFS71997.1"/>
    </source>
</evidence>
<keyword evidence="2" id="KW-1185">Reference proteome</keyword>
<reference evidence="1" key="1">
    <citation type="submission" date="2020-08" db="EMBL/GenBank/DDBJ databases">
        <title>Multicomponent nature underlies the extraordinary mechanical properties of spider dragline silk.</title>
        <authorList>
            <person name="Kono N."/>
            <person name="Nakamura H."/>
            <person name="Mori M."/>
            <person name="Yoshida Y."/>
            <person name="Ohtoshi R."/>
            <person name="Malay A.D."/>
            <person name="Moran D.A.P."/>
            <person name="Tomita M."/>
            <person name="Numata K."/>
            <person name="Arakawa K."/>
        </authorList>
    </citation>
    <scope>NUCLEOTIDE SEQUENCE</scope>
</reference>
<protein>
    <submittedName>
        <fullName evidence="1">Uncharacterized protein</fullName>
    </submittedName>
</protein>
<proteinExistence type="predicted"/>
<comment type="caution">
    <text evidence="1">The sequence shown here is derived from an EMBL/GenBank/DDBJ whole genome shotgun (WGS) entry which is preliminary data.</text>
</comment>
<dbReference type="Proteomes" id="UP000887013">
    <property type="component" value="Unassembled WGS sequence"/>
</dbReference>
<accession>A0A8X6T073</accession>
<dbReference type="AlphaFoldDB" id="A0A8X6T073"/>
<dbReference type="EMBL" id="BMAW01049695">
    <property type="protein sequence ID" value="GFS71997.1"/>
    <property type="molecule type" value="Genomic_DNA"/>
</dbReference>
<evidence type="ECO:0000313" key="2">
    <source>
        <dbReference type="Proteomes" id="UP000887013"/>
    </source>
</evidence>
<organism evidence="1 2">
    <name type="scientific">Nephila pilipes</name>
    <name type="common">Giant wood spider</name>
    <name type="synonym">Nephila maculata</name>
    <dbReference type="NCBI Taxonomy" id="299642"/>
    <lineage>
        <taxon>Eukaryota</taxon>
        <taxon>Metazoa</taxon>
        <taxon>Ecdysozoa</taxon>
        <taxon>Arthropoda</taxon>
        <taxon>Chelicerata</taxon>
        <taxon>Arachnida</taxon>
        <taxon>Araneae</taxon>
        <taxon>Araneomorphae</taxon>
        <taxon>Entelegynae</taxon>
        <taxon>Araneoidea</taxon>
        <taxon>Nephilidae</taxon>
        <taxon>Nephila</taxon>
    </lineage>
</organism>